<reference evidence="2 3" key="1">
    <citation type="journal article" date="2018" name="Sci. Rep.">
        <title>Genomic signatures of local adaptation to the degree of environmental predictability in rotifers.</title>
        <authorList>
            <person name="Franch-Gras L."/>
            <person name="Hahn C."/>
            <person name="Garcia-Roger E.M."/>
            <person name="Carmona M.J."/>
            <person name="Serra M."/>
            <person name="Gomez A."/>
        </authorList>
    </citation>
    <scope>NUCLEOTIDE SEQUENCE [LARGE SCALE GENOMIC DNA]</scope>
    <source>
        <strain evidence="2">HYR1</strain>
    </source>
</reference>
<dbReference type="EMBL" id="REGN01002929">
    <property type="protein sequence ID" value="RNA25406.1"/>
    <property type="molecule type" value="Genomic_DNA"/>
</dbReference>
<sequence length="67" mass="8052">MLIFDSVLLNFLYHQLISFNCCSFSNQLKVLQLIHLAKTCITIYFAYYLIPYFAIIEYHTGYFNREK</sequence>
<name>A0A3M7RPB7_BRAPC</name>
<keyword evidence="1" id="KW-0812">Transmembrane</keyword>
<evidence type="ECO:0000313" key="3">
    <source>
        <dbReference type="Proteomes" id="UP000276133"/>
    </source>
</evidence>
<proteinExistence type="predicted"/>
<comment type="caution">
    <text evidence="2">The sequence shown here is derived from an EMBL/GenBank/DDBJ whole genome shotgun (WGS) entry which is preliminary data.</text>
</comment>
<keyword evidence="1" id="KW-0472">Membrane</keyword>
<keyword evidence="1" id="KW-1133">Transmembrane helix</keyword>
<protein>
    <submittedName>
        <fullName evidence="2">Uncharacterized protein</fullName>
    </submittedName>
</protein>
<feature type="transmembrane region" description="Helical" evidence="1">
    <location>
        <begin position="33"/>
        <end position="55"/>
    </location>
</feature>
<keyword evidence="3" id="KW-1185">Reference proteome</keyword>
<evidence type="ECO:0000256" key="1">
    <source>
        <dbReference type="SAM" id="Phobius"/>
    </source>
</evidence>
<gene>
    <name evidence="2" type="ORF">BpHYR1_037657</name>
</gene>
<organism evidence="2 3">
    <name type="scientific">Brachionus plicatilis</name>
    <name type="common">Marine rotifer</name>
    <name type="synonym">Brachionus muelleri</name>
    <dbReference type="NCBI Taxonomy" id="10195"/>
    <lineage>
        <taxon>Eukaryota</taxon>
        <taxon>Metazoa</taxon>
        <taxon>Spiralia</taxon>
        <taxon>Gnathifera</taxon>
        <taxon>Rotifera</taxon>
        <taxon>Eurotatoria</taxon>
        <taxon>Monogononta</taxon>
        <taxon>Pseudotrocha</taxon>
        <taxon>Ploima</taxon>
        <taxon>Brachionidae</taxon>
        <taxon>Brachionus</taxon>
    </lineage>
</organism>
<dbReference type="AlphaFoldDB" id="A0A3M7RPB7"/>
<accession>A0A3M7RPB7</accession>
<dbReference type="Proteomes" id="UP000276133">
    <property type="component" value="Unassembled WGS sequence"/>
</dbReference>
<evidence type="ECO:0000313" key="2">
    <source>
        <dbReference type="EMBL" id="RNA25406.1"/>
    </source>
</evidence>